<dbReference type="Proteomes" id="UP000177360">
    <property type="component" value="Unassembled WGS sequence"/>
</dbReference>
<sequence length="129" mass="14859">MVSKFKKNKKVGRFLNLFFSCLMGALFLSAIAFLIYTDIKINKKRGEFVSKIESLKTEISGLEEKNSVLRQKTSEAGAKEYLEEVAREQLGLKKPGEEVVVIKEETAEENKITEEKKGWWEWLKDILGR</sequence>
<keyword evidence="1" id="KW-0812">Transmembrane</keyword>
<evidence type="ECO:0000313" key="3">
    <source>
        <dbReference type="Proteomes" id="UP000177360"/>
    </source>
</evidence>
<dbReference type="EMBL" id="MHLZ01000025">
    <property type="protein sequence ID" value="OGZ19615.1"/>
    <property type="molecule type" value="Genomic_DNA"/>
</dbReference>
<proteinExistence type="predicted"/>
<name>A0A1G2E1I4_9BACT</name>
<organism evidence="2 3">
    <name type="scientific">Candidatus Nealsonbacteria bacterium RIFCSPHIGHO2_01_FULL_38_55</name>
    <dbReference type="NCBI Taxonomy" id="1801664"/>
    <lineage>
        <taxon>Bacteria</taxon>
        <taxon>Candidatus Nealsoniibacteriota</taxon>
    </lineage>
</organism>
<feature type="transmembrane region" description="Helical" evidence="1">
    <location>
        <begin position="14"/>
        <end position="36"/>
    </location>
</feature>
<comment type="caution">
    <text evidence="2">The sequence shown here is derived from an EMBL/GenBank/DDBJ whole genome shotgun (WGS) entry which is preliminary data.</text>
</comment>
<dbReference type="AlphaFoldDB" id="A0A1G2E1I4"/>
<accession>A0A1G2E1I4</accession>
<protein>
    <recommendedName>
        <fullName evidence="4">Cell division protein FtsL</fullName>
    </recommendedName>
</protein>
<reference evidence="2 3" key="1">
    <citation type="journal article" date="2016" name="Nat. Commun.">
        <title>Thousands of microbial genomes shed light on interconnected biogeochemical processes in an aquifer system.</title>
        <authorList>
            <person name="Anantharaman K."/>
            <person name="Brown C.T."/>
            <person name="Hug L.A."/>
            <person name="Sharon I."/>
            <person name="Castelle C.J."/>
            <person name="Probst A.J."/>
            <person name="Thomas B.C."/>
            <person name="Singh A."/>
            <person name="Wilkins M.J."/>
            <person name="Karaoz U."/>
            <person name="Brodie E.L."/>
            <person name="Williams K.H."/>
            <person name="Hubbard S.S."/>
            <person name="Banfield J.F."/>
        </authorList>
    </citation>
    <scope>NUCLEOTIDE SEQUENCE [LARGE SCALE GENOMIC DNA]</scope>
</reference>
<evidence type="ECO:0000256" key="1">
    <source>
        <dbReference type="SAM" id="Phobius"/>
    </source>
</evidence>
<keyword evidence="1" id="KW-0472">Membrane</keyword>
<evidence type="ECO:0000313" key="2">
    <source>
        <dbReference type="EMBL" id="OGZ19615.1"/>
    </source>
</evidence>
<keyword evidence="1" id="KW-1133">Transmembrane helix</keyword>
<dbReference type="Pfam" id="PF04977">
    <property type="entry name" value="DivIC"/>
    <property type="match status" value="1"/>
</dbReference>
<gene>
    <name evidence="2" type="ORF">A2626_02660</name>
</gene>
<dbReference type="InterPro" id="IPR007060">
    <property type="entry name" value="FtsL/DivIC"/>
</dbReference>
<evidence type="ECO:0008006" key="4">
    <source>
        <dbReference type="Google" id="ProtNLM"/>
    </source>
</evidence>